<keyword evidence="6 7" id="KW-0012">Acyltransferase</keyword>
<dbReference type="GO" id="GO:0016020">
    <property type="term" value="C:membrane"/>
    <property type="evidence" value="ECO:0007669"/>
    <property type="project" value="UniProtKB-SubCell"/>
</dbReference>
<keyword evidence="3 7" id="KW-0812">Transmembrane</keyword>
<name>A0AAV7K1Z6_9METZ</name>
<comment type="caution">
    <text evidence="9">The sequence shown here is derived from an EMBL/GenBank/DDBJ whole genome shotgun (WGS) entry which is preliminary data.</text>
</comment>
<dbReference type="InterPro" id="IPR001594">
    <property type="entry name" value="Palmitoyltrfase_DHHC"/>
</dbReference>
<comment type="subcellular location">
    <subcellularLocation>
        <location evidence="1">Membrane</location>
        <topology evidence="1">Multi-pass membrane protein</topology>
    </subcellularLocation>
</comment>
<organism evidence="9 10">
    <name type="scientific">Oopsacas minuta</name>
    <dbReference type="NCBI Taxonomy" id="111878"/>
    <lineage>
        <taxon>Eukaryota</taxon>
        <taxon>Metazoa</taxon>
        <taxon>Porifera</taxon>
        <taxon>Hexactinellida</taxon>
        <taxon>Hexasterophora</taxon>
        <taxon>Lyssacinosida</taxon>
        <taxon>Leucopsacidae</taxon>
        <taxon>Oopsacas</taxon>
    </lineage>
</organism>
<comment type="domain">
    <text evidence="7">The DHHC domain is required for palmitoyltransferase activity.</text>
</comment>
<keyword evidence="10" id="KW-1185">Reference proteome</keyword>
<sequence length="363" mass="41605">MGIRKRARALVLTILSLTRNPNTTQLESCMNCMDPCLKVFEKLILVIGPVCVLLVMLGVSFVVYTMYCYIVPILQKRHPIIFFSEVLYGHWLLVNVVFHYYKGVMTKPGSPLPAQRIDESLLEDGWSICKKCDQPRPARAHHCRLCGVCVLKMDHHCPWLNNCVGHYNHRHFMLFIIYIWQAVLFVMCTSGNYALSVMVGSRSLAHWLLSETPFRFILALFATNPELHTRTIGEVTMVMLLFFICFGVWIGLTILGGWHLYLISNAETSIEWNDNRIMSMEFSRRGKVFVNPYNYGLKNNWKLFLGLVHNRNIFRHVLLPSGHPPAGSGSNWKLGYLVKAPEPVQPRQGYQTTTDNNGKVFPV</sequence>
<protein>
    <recommendedName>
        <fullName evidence="7">Palmitoyltransferase</fullName>
        <ecNumber evidence="7">2.3.1.225</ecNumber>
    </recommendedName>
</protein>
<reference evidence="9 10" key="1">
    <citation type="journal article" date="2023" name="BMC Biol.">
        <title>The compact genome of the sponge Oopsacas minuta (Hexactinellida) is lacking key metazoan core genes.</title>
        <authorList>
            <person name="Santini S."/>
            <person name="Schenkelaars Q."/>
            <person name="Jourda C."/>
            <person name="Duchesne M."/>
            <person name="Belahbib H."/>
            <person name="Rocher C."/>
            <person name="Selva M."/>
            <person name="Riesgo A."/>
            <person name="Vervoort M."/>
            <person name="Leys S.P."/>
            <person name="Kodjabachian L."/>
            <person name="Le Bivic A."/>
            <person name="Borchiellini C."/>
            <person name="Claverie J.M."/>
            <person name="Renard E."/>
        </authorList>
    </citation>
    <scope>NUCLEOTIDE SEQUENCE [LARGE SCALE GENOMIC DNA]</scope>
    <source>
        <strain evidence="9">SPO-2</strain>
    </source>
</reference>
<evidence type="ECO:0000256" key="2">
    <source>
        <dbReference type="ARBA" id="ARBA00022679"/>
    </source>
</evidence>
<feature type="transmembrane region" description="Helical" evidence="7">
    <location>
        <begin position="42"/>
        <end position="67"/>
    </location>
</feature>
<dbReference type="Pfam" id="PF01529">
    <property type="entry name" value="DHHC"/>
    <property type="match status" value="1"/>
</dbReference>
<feature type="transmembrane region" description="Helical" evidence="7">
    <location>
        <begin position="235"/>
        <end position="261"/>
    </location>
</feature>
<evidence type="ECO:0000256" key="1">
    <source>
        <dbReference type="ARBA" id="ARBA00004141"/>
    </source>
</evidence>
<dbReference type="GO" id="GO:0019706">
    <property type="term" value="F:protein-cysteine S-palmitoyltransferase activity"/>
    <property type="evidence" value="ECO:0007669"/>
    <property type="project" value="UniProtKB-EC"/>
</dbReference>
<dbReference type="EMBL" id="JAKMXF010000210">
    <property type="protein sequence ID" value="KAI6655218.1"/>
    <property type="molecule type" value="Genomic_DNA"/>
</dbReference>
<comment type="catalytic activity">
    <reaction evidence="7">
        <text>L-cysteinyl-[protein] + hexadecanoyl-CoA = S-hexadecanoyl-L-cysteinyl-[protein] + CoA</text>
        <dbReference type="Rhea" id="RHEA:36683"/>
        <dbReference type="Rhea" id="RHEA-COMP:10131"/>
        <dbReference type="Rhea" id="RHEA-COMP:11032"/>
        <dbReference type="ChEBI" id="CHEBI:29950"/>
        <dbReference type="ChEBI" id="CHEBI:57287"/>
        <dbReference type="ChEBI" id="CHEBI:57379"/>
        <dbReference type="ChEBI" id="CHEBI:74151"/>
        <dbReference type="EC" id="2.3.1.225"/>
    </reaction>
</comment>
<dbReference type="InterPro" id="IPR039859">
    <property type="entry name" value="PFA4/ZDH16/20/ERF2-like"/>
</dbReference>
<feature type="transmembrane region" description="Helical" evidence="7">
    <location>
        <begin position="79"/>
        <end position="101"/>
    </location>
</feature>
<evidence type="ECO:0000313" key="10">
    <source>
        <dbReference type="Proteomes" id="UP001165289"/>
    </source>
</evidence>
<comment type="similarity">
    <text evidence="7">Belongs to the DHHC palmitoyltransferase family.</text>
</comment>
<evidence type="ECO:0000256" key="7">
    <source>
        <dbReference type="RuleBase" id="RU079119"/>
    </source>
</evidence>
<proteinExistence type="inferred from homology"/>
<feature type="transmembrane region" description="Helical" evidence="7">
    <location>
        <begin position="172"/>
        <end position="195"/>
    </location>
</feature>
<dbReference type="AlphaFoldDB" id="A0AAV7K1Z6"/>
<keyword evidence="4 7" id="KW-1133">Transmembrane helix</keyword>
<keyword evidence="5 7" id="KW-0472">Membrane</keyword>
<dbReference type="Proteomes" id="UP001165289">
    <property type="component" value="Unassembled WGS sequence"/>
</dbReference>
<evidence type="ECO:0000256" key="6">
    <source>
        <dbReference type="ARBA" id="ARBA00023315"/>
    </source>
</evidence>
<accession>A0AAV7K1Z6</accession>
<evidence type="ECO:0000313" key="9">
    <source>
        <dbReference type="EMBL" id="KAI6655218.1"/>
    </source>
</evidence>
<feature type="domain" description="Palmitoyltransferase DHHC" evidence="8">
    <location>
        <begin position="125"/>
        <end position="273"/>
    </location>
</feature>
<gene>
    <name evidence="9" type="ORF">LOD99_2506</name>
</gene>
<dbReference type="PROSITE" id="PS50216">
    <property type="entry name" value="DHHC"/>
    <property type="match status" value="1"/>
</dbReference>
<dbReference type="PANTHER" id="PTHR12246">
    <property type="entry name" value="PALMITOYLTRANSFERASE ZDHHC16"/>
    <property type="match status" value="1"/>
</dbReference>
<evidence type="ECO:0000259" key="8">
    <source>
        <dbReference type="Pfam" id="PF01529"/>
    </source>
</evidence>
<evidence type="ECO:0000256" key="4">
    <source>
        <dbReference type="ARBA" id="ARBA00022989"/>
    </source>
</evidence>
<evidence type="ECO:0000256" key="5">
    <source>
        <dbReference type="ARBA" id="ARBA00023136"/>
    </source>
</evidence>
<evidence type="ECO:0000256" key="3">
    <source>
        <dbReference type="ARBA" id="ARBA00022692"/>
    </source>
</evidence>
<dbReference type="EC" id="2.3.1.225" evidence="7"/>
<keyword evidence="2 7" id="KW-0808">Transferase</keyword>